<feature type="compositionally biased region" description="Basic and acidic residues" evidence="1">
    <location>
        <begin position="100"/>
        <end position="115"/>
    </location>
</feature>
<keyword evidence="3" id="KW-1185">Reference proteome</keyword>
<dbReference type="AlphaFoldDB" id="A0ABD2Z5B2"/>
<organism evidence="2 3">
    <name type="scientific">Cinchona calisaya</name>
    <dbReference type="NCBI Taxonomy" id="153742"/>
    <lineage>
        <taxon>Eukaryota</taxon>
        <taxon>Viridiplantae</taxon>
        <taxon>Streptophyta</taxon>
        <taxon>Embryophyta</taxon>
        <taxon>Tracheophyta</taxon>
        <taxon>Spermatophyta</taxon>
        <taxon>Magnoliopsida</taxon>
        <taxon>eudicotyledons</taxon>
        <taxon>Gunneridae</taxon>
        <taxon>Pentapetalae</taxon>
        <taxon>asterids</taxon>
        <taxon>lamiids</taxon>
        <taxon>Gentianales</taxon>
        <taxon>Rubiaceae</taxon>
        <taxon>Cinchonoideae</taxon>
        <taxon>Cinchoneae</taxon>
        <taxon>Cinchona</taxon>
    </lineage>
</organism>
<sequence>MCLLHFLSYHDIYKNLDKNIRVKANIPAILRSTASSVMHLFTNTRNGGVPGFINTIAETNMRDSTDAIRLTDAMLPLTLSFMRGVAIDIKTCARVQPATKTKDSPSTEQRSHISR</sequence>
<proteinExistence type="predicted"/>
<name>A0ABD2Z5B2_9GENT</name>
<evidence type="ECO:0000256" key="1">
    <source>
        <dbReference type="SAM" id="MobiDB-lite"/>
    </source>
</evidence>
<gene>
    <name evidence="2" type="ORF">ACH5RR_027373</name>
</gene>
<comment type="caution">
    <text evidence="2">The sequence shown here is derived from an EMBL/GenBank/DDBJ whole genome shotgun (WGS) entry which is preliminary data.</text>
</comment>
<evidence type="ECO:0000313" key="2">
    <source>
        <dbReference type="EMBL" id="KAL3514656.1"/>
    </source>
</evidence>
<feature type="region of interest" description="Disordered" evidence="1">
    <location>
        <begin position="96"/>
        <end position="115"/>
    </location>
</feature>
<protein>
    <submittedName>
        <fullName evidence="2">Uncharacterized protein</fullName>
    </submittedName>
</protein>
<evidence type="ECO:0000313" key="3">
    <source>
        <dbReference type="Proteomes" id="UP001630127"/>
    </source>
</evidence>
<reference evidence="2 3" key="1">
    <citation type="submission" date="2024-11" db="EMBL/GenBank/DDBJ databases">
        <title>A near-complete genome assembly of Cinchona calisaya.</title>
        <authorList>
            <person name="Lian D.C."/>
            <person name="Zhao X.W."/>
            <person name="Wei L."/>
        </authorList>
    </citation>
    <scope>NUCLEOTIDE SEQUENCE [LARGE SCALE GENOMIC DNA]</scope>
    <source>
        <tissue evidence="2">Nenye</tissue>
    </source>
</reference>
<dbReference type="Proteomes" id="UP001630127">
    <property type="component" value="Unassembled WGS sequence"/>
</dbReference>
<accession>A0ABD2Z5B2</accession>
<dbReference type="EMBL" id="JBJUIK010000011">
    <property type="protein sequence ID" value="KAL3514656.1"/>
    <property type="molecule type" value="Genomic_DNA"/>
</dbReference>